<dbReference type="CDD" id="cd00220">
    <property type="entry name" value="VMO-I"/>
    <property type="match status" value="1"/>
</dbReference>
<reference evidence="2 3" key="1">
    <citation type="submission" date="2024-08" db="EMBL/GenBank/DDBJ databases">
        <authorList>
            <person name="Cucini C."/>
            <person name="Frati F."/>
        </authorList>
    </citation>
    <scope>NUCLEOTIDE SEQUENCE [LARGE SCALE GENOMIC DNA]</scope>
</reference>
<organism evidence="2 3">
    <name type="scientific">Orchesella dallaii</name>
    <dbReference type="NCBI Taxonomy" id="48710"/>
    <lineage>
        <taxon>Eukaryota</taxon>
        <taxon>Metazoa</taxon>
        <taxon>Ecdysozoa</taxon>
        <taxon>Arthropoda</taxon>
        <taxon>Hexapoda</taxon>
        <taxon>Collembola</taxon>
        <taxon>Entomobryomorpha</taxon>
        <taxon>Entomobryoidea</taxon>
        <taxon>Orchesellidae</taxon>
        <taxon>Orchesellinae</taxon>
        <taxon>Orchesella</taxon>
    </lineage>
</organism>
<accession>A0ABP1RJ32</accession>
<dbReference type="EMBL" id="CAXLJM020000076">
    <property type="protein sequence ID" value="CAL8129050.1"/>
    <property type="molecule type" value="Genomic_DNA"/>
</dbReference>
<keyword evidence="1" id="KW-0812">Transmembrane</keyword>
<dbReference type="InterPro" id="IPR036706">
    <property type="entry name" value="VOMI_sf"/>
</dbReference>
<dbReference type="PANTHER" id="PTHR18841:SF0">
    <property type="entry name" value="VITELLINE MEMBRANE OUTER LAYER 1 HOMOLOG A-RELATED"/>
    <property type="match status" value="1"/>
</dbReference>
<protein>
    <recommendedName>
        <fullName evidence="4">Vitelline membrane outer layer protein 1</fullName>
    </recommendedName>
</protein>
<dbReference type="PANTHER" id="PTHR18841">
    <property type="entry name" value="VITELLINE MEMBRANE OUTER LAYER PROTEIN I-RELATED"/>
    <property type="match status" value="1"/>
</dbReference>
<dbReference type="InterPro" id="IPR005515">
    <property type="entry name" value="VOMI"/>
</dbReference>
<evidence type="ECO:0000313" key="2">
    <source>
        <dbReference type="EMBL" id="CAL8129050.1"/>
    </source>
</evidence>
<proteinExistence type="predicted"/>
<evidence type="ECO:0000256" key="1">
    <source>
        <dbReference type="SAM" id="Phobius"/>
    </source>
</evidence>
<feature type="transmembrane region" description="Helical" evidence="1">
    <location>
        <begin position="16"/>
        <end position="37"/>
    </location>
</feature>
<comment type="caution">
    <text evidence="2">The sequence shown here is derived from an EMBL/GenBank/DDBJ whole genome shotgun (WGS) entry which is preliminary data.</text>
</comment>
<evidence type="ECO:0000313" key="3">
    <source>
        <dbReference type="Proteomes" id="UP001642540"/>
    </source>
</evidence>
<name>A0ABP1RJ32_9HEXA</name>
<evidence type="ECO:0008006" key="4">
    <source>
        <dbReference type="Google" id="ProtNLM"/>
    </source>
</evidence>
<dbReference type="SUPFAM" id="SSF51092">
    <property type="entry name" value="Vitelline membrane outer protein-I (VMO-I)"/>
    <property type="match status" value="1"/>
</dbReference>
<gene>
    <name evidence="2" type="ORF">ODALV1_LOCUS22811</name>
</gene>
<sequence>MILKYSTNGHLNQDNLYLNSILLYNSFIICLSFVLQTRKGHHIFSSSSYKTLFKMNKLFHLLAITVCCFSATTLANVNITSPPVTNWGIWGPFQRCPFGSYAQGFQLTTESFYGPFADDTALNSIKLFCGDPFRPDTAVITSTVSPWGEEGNIYSCYPGFLNGFQLRVEENQGSGDDTATNNVRFYCTNLPTPNDYVEGDGLAFGSWGQVQHCYSNQVVCGIQTQVEPYQGDNDDSALNNVLMECCDYSKPANATEDVKEDSSVLIAVNPKFAFAKKDQ</sequence>
<keyword evidence="1" id="KW-0472">Membrane</keyword>
<dbReference type="Gene3D" id="2.100.10.20">
    <property type="entry name" value="Vitelline membrane outer layer protein I (VOMI)"/>
    <property type="match status" value="1"/>
</dbReference>
<dbReference type="Pfam" id="PF03762">
    <property type="entry name" value="VOMI"/>
    <property type="match status" value="1"/>
</dbReference>
<feature type="transmembrane region" description="Helical" evidence="1">
    <location>
        <begin position="58"/>
        <end position="77"/>
    </location>
</feature>
<dbReference type="Proteomes" id="UP001642540">
    <property type="component" value="Unassembled WGS sequence"/>
</dbReference>
<keyword evidence="1" id="KW-1133">Transmembrane helix</keyword>
<keyword evidence="3" id="KW-1185">Reference proteome</keyword>